<keyword evidence="3" id="KW-0813">Transport</keyword>
<evidence type="ECO:0000256" key="7">
    <source>
        <dbReference type="ARBA" id="ARBA00023136"/>
    </source>
</evidence>
<dbReference type="EMBL" id="JFHK01000015">
    <property type="protein sequence ID" value="OAA30061.1"/>
    <property type="molecule type" value="Genomic_DNA"/>
</dbReference>
<keyword evidence="6 8" id="KW-1133">Transmembrane helix</keyword>
<dbReference type="RefSeq" id="WP_068347699.1">
    <property type="nucleotide sequence ID" value="NZ_JFHK01000015.1"/>
</dbReference>
<dbReference type="AlphaFoldDB" id="A0A176K0I9"/>
<comment type="caution">
    <text evidence="9">The sequence shown here is derived from an EMBL/GenBank/DDBJ whole genome shotgun (WGS) entry which is preliminary data.</text>
</comment>
<evidence type="ECO:0000313" key="9">
    <source>
        <dbReference type="EMBL" id="OAA30061.1"/>
    </source>
</evidence>
<dbReference type="GO" id="GO:0005886">
    <property type="term" value="C:plasma membrane"/>
    <property type="evidence" value="ECO:0007669"/>
    <property type="project" value="UniProtKB-SubCell"/>
</dbReference>
<dbReference type="PATRIC" id="fig|1453497.3.peg.147"/>
<feature type="transmembrane region" description="Helical" evidence="8">
    <location>
        <begin position="12"/>
        <end position="43"/>
    </location>
</feature>
<dbReference type="GO" id="GO:0055085">
    <property type="term" value="P:transmembrane transport"/>
    <property type="evidence" value="ECO:0007669"/>
    <property type="project" value="TreeGrafter"/>
</dbReference>
<evidence type="ECO:0008006" key="11">
    <source>
        <dbReference type="Google" id="ProtNLM"/>
    </source>
</evidence>
<dbReference type="PANTHER" id="PTHR21716">
    <property type="entry name" value="TRANSMEMBRANE PROTEIN"/>
    <property type="match status" value="1"/>
</dbReference>
<dbReference type="PANTHER" id="PTHR21716:SF53">
    <property type="entry name" value="PERMEASE PERM-RELATED"/>
    <property type="match status" value="1"/>
</dbReference>
<comment type="subcellular location">
    <subcellularLocation>
        <location evidence="1">Cell membrane</location>
        <topology evidence="1">Multi-pass membrane protein</topology>
    </subcellularLocation>
</comment>
<evidence type="ECO:0000256" key="5">
    <source>
        <dbReference type="ARBA" id="ARBA00022692"/>
    </source>
</evidence>
<evidence type="ECO:0000256" key="3">
    <source>
        <dbReference type="ARBA" id="ARBA00022448"/>
    </source>
</evidence>
<evidence type="ECO:0000256" key="6">
    <source>
        <dbReference type="ARBA" id="ARBA00022989"/>
    </source>
</evidence>
<organism evidence="9 10">
    <name type="scientific">Kosmotoga arenicorallina S304</name>
    <dbReference type="NCBI Taxonomy" id="1453497"/>
    <lineage>
        <taxon>Bacteria</taxon>
        <taxon>Thermotogati</taxon>
        <taxon>Thermotogota</taxon>
        <taxon>Thermotogae</taxon>
        <taxon>Kosmotogales</taxon>
        <taxon>Kosmotogaceae</taxon>
        <taxon>Kosmotoga</taxon>
    </lineage>
</organism>
<keyword evidence="4" id="KW-1003">Cell membrane</keyword>
<feature type="transmembrane region" description="Helical" evidence="8">
    <location>
        <begin position="370"/>
        <end position="395"/>
    </location>
</feature>
<dbReference type="InterPro" id="IPR002549">
    <property type="entry name" value="AI-2E-like"/>
</dbReference>
<evidence type="ECO:0000313" key="10">
    <source>
        <dbReference type="Proteomes" id="UP000077339"/>
    </source>
</evidence>
<proteinExistence type="inferred from homology"/>
<feature type="transmembrane region" description="Helical" evidence="8">
    <location>
        <begin position="339"/>
        <end position="358"/>
    </location>
</feature>
<comment type="similarity">
    <text evidence="2">Belongs to the autoinducer-2 exporter (AI-2E) (TC 2.A.86) family.</text>
</comment>
<dbReference type="Proteomes" id="UP000077339">
    <property type="component" value="Unassembled WGS sequence"/>
</dbReference>
<evidence type="ECO:0000256" key="8">
    <source>
        <dbReference type="SAM" id="Phobius"/>
    </source>
</evidence>
<feature type="transmembrane region" description="Helical" evidence="8">
    <location>
        <begin position="281"/>
        <end position="304"/>
    </location>
</feature>
<feature type="transmembrane region" description="Helical" evidence="8">
    <location>
        <begin position="435"/>
        <end position="463"/>
    </location>
</feature>
<protein>
    <recommendedName>
        <fullName evidence="11">Permease</fullName>
    </recommendedName>
</protein>
<sequence length="478" mass="54418">MKNLLKSPRFLVMIFTIVYFLVAFFLLTISATISAIFIITIAIVFLVEPWIKFATSKLKVKRWIAIALGLGALYLTLILIVVFLFQPIANQASSFYYTALNFFPSDKSAELSIPEIEFRLDTILSEHKQENTISDEELNALKKDLLSYFTEYELSSFEDLPVEDIAKGKFAVILPVKKKELEKEEITRIISSHEKFSSSATSLADKIWERTSGFKSEENWRSTFGWLVDSLIKKDENKNEDDTKLEEIEERKAQIMSSIRNILIEVQLKFREYLTAFLEKLPSLVSATFSVMFFVIIGTVYLGYYFGDFKKHLPEIYPGSSRGLAKRFLKDTYGNLERYVVAIILVALVTGISVGIMVKILGLDYSLLMGVWAAITNLIPIVGVVLEFIPLFLLVVSGQNWIALVFLLVFLVTIHTVAFIVFLKLMKGYTRINPVLIIVMIIIMAQLFSVAGAFIAAPLAIILKKFWEHFIRPTLNRV</sequence>
<evidence type="ECO:0000256" key="1">
    <source>
        <dbReference type="ARBA" id="ARBA00004651"/>
    </source>
</evidence>
<keyword evidence="10" id="KW-1185">Reference proteome</keyword>
<reference evidence="9 10" key="1">
    <citation type="submission" date="2014-02" db="EMBL/GenBank/DDBJ databases">
        <title>Kosmotoga genome sequencing.</title>
        <authorList>
            <person name="Pollo S.M."/>
            <person name="Charchuk R."/>
            <person name="Nesbo C.L."/>
        </authorList>
    </citation>
    <scope>NUCLEOTIDE SEQUENCE [LARGE SCALE GENOMIC DNA]</scope>
    <source>
        <strain evidence="9 10">S304</strain>
    </source>
</reference>
<gene>
    <name evidence="9" type="ORF">AT15_00680</name>
</gene>
<keyword evidence="5 8" id="KW-0812">Transmembrane</keyword>
<evidence type="ECO:0000256" key="2">
    <source>
        <dbReference type="ARBA" id="ARBA00009773"/>
    </source>
</evidence>
<feature type="transmembrane region" description="Helical" evidence="8">
    <location>
        <begin position="63"/>
        <end position="85"/>
    </location>
</feature>
<accession>A0A176K0I9</accession>
<evidence type="ECO:0000256" key="4">
    <source>
        <dbReference type="ARBA" id="ARBA00022475"/>
    </source>
</evidence>
<dbReference type="OrthoDB" id="40228at2"/>
<keyword evidence="7 8" id="KW-0472">Membrane</keyword>
<dbReference type="Pfam" id="PF01594">
    <property type="entry name" value="AI-2E_transport"/>
    <property type="match status" value="1"/>
</dbReference>
<feature type="transmembrane region" description="Helical" evidence="8">
    <location>
        <begin position="401"/>
        <end position="423"/>
    </location>
</feature>
<dbReference type="STRING" id="1453497.AT15_00680"/>
<name>A0A176K0I9_9BACT</name>